<evidence type="ECO:0000313" key="2">
    <source>
        <dbReference type="EMBL" id="MDM5072880.1"/>
    </source>
</evidence>
<feature type="domain" description="ABM" evidence="1">
    <location>
        <begin position="2"/>
        <end position="90"/>
    </location>
</feature>
<name>A0ABT7Q0S5_9GAMM</name>
<dbReference type="InterPro" id="IPR007138">
    <property type="entry name" value="ABM_dom"/>
</dbReference>
<evidence type="ECO:0000313" key="3">
    <source>
        <dbReference type="Proteomes" id="UP001168107"/>
    </source>
</evidence>
<dbReference type="RefSeq" id="WP_290018978.1">
    <property type="nucleotide sequence ID" value="NZ_JAOPLL010000007.1"/>
</dbReference>
<dbReference type="PANTHER" id="PTHR37811">
    <property type="entry name" value="BLL5343 PROTEIN"/>
    <property type="match status" value="1"/>
</dbReference>
<dbReference type="InterPro" id="IPR011008">
    <property type="entry name" value="Dimeric_a/b-barrel"/>
</dbReference>
<dbReference type="GO" id="GO:0004497">
    <property type="term" value="F:monooxygenase activity"/>
    <property type="evidence" value="ECO:0007669"/>
    <property type="project" value="UniProtKB-KW"/>
</dbReference>
<dbReference type="EMBL" id="JAOPLL010000007">
    <property type="protein sequence ID" value="MDM5072880.1"/>
    <property type="molecule type" value="Genomic_DNA"/>
</dbReference>
<keyword evidence="2" id="KW-0560">Oxidoreductase</keyword>
<protein>
    <submittedName>
        <fullName evidence="2">Antibiotic biosynthesis monooxygenase</fullName>
    </submittedName>
</protein>
<dbReference type="Pfam" id="PF03992">
    <property type="entry name" value="ABM"/>
    <property type="match status" value="1"/>
</dbReference>
<dbReference type="PANTHER" id="PTHR37811:SF2">
    <property type="entry name" value="ABM DOMAIN-CONTAINING PROTEIN"/>
    <property type="match status" value="1"/>
</dbReference>
<evidence type="ECO:0000259" key="1">
    <source>
        <dbReference type="PROSITE" id="PS51725"/>
    </source>
</evidence>
<dbReference type="InterPro" id="IPR052936">
    <property type="entry name" value="Jasmonate_Hydroxylase-like"/>
</dbReference>
<dbReference type="Gene3D" id="3.30.70.100">
    <property type="match status" value="1"/>
</dbReference>
<dbReference type="PROSITE" id="PS51725">
    <property type="entry name" value="ABM"/>
    <property type="match status" value="1"/>
</dbReference>
<keyword evidence="2" id="KW-0503">Monooxygenase</keyword>
<proteinExistence type="predicted"/>
<sequence length="117" mass="13467">MYAVIFEVTPFSQGVEAYLDAAAVLKEELEKVEGFISVERFQNLNAPQTYLSLSYWESEAAIQAWRTHHDHKVAQARGKNELFHEYRIRVCHVIREYGLAASCSDPLSGPTIWRHRS</sequence>
<accession>A0ABT7Q0S5</accession>
<keyword evidence="3" id="KW-1185">Reference proteome</keyword>
<gene>
    <name evidence="2" type="ORF">OB935_13680</name>
</gene>
<dbReference type="SUPFAM" id="SSF54909">
    <property type="entry name" value="Dimeric alpha+beta barrel"/>
    <property type="match status" value="1"/>
</dbReference>
<comment type="caution">
    <text evidence="2">The sequence shown here is derived from an EMBL/GenBank/DDBJ whole genome shotgun (WGS) entry which is preliminary data.</text>
</comment>
<reference evidence="2" key="1">
    <citation type="submission" date="2024-05" db="EMBL/GenBank/DDBJ databases">
        <title>WGS of Aeromonas isolates.</title>
        <authorList>
            <person name="Lee H."/>
        </authorList>
    </citation>
    <scope>NUCLEOTIDE SEQUENCE</scope>
    <source>
        <strain evidence="2">SU58-3</strain>
    </source>
</reference>
<organism evidence="2 3">
    <name type="scientific">Aeromonas bestiarum</name>
    <dbReference type="NCBI Taxonomy" id="105751"/>
    <lineage>
        <taxon>Bacteria</taxon>
        <taxon>Pseudomonadati</taxon>
        <taxon>Pseudomonadota</taxon>
        <taxon>Gammaproteobacteria</taxon>
        <taxon>Aeromonadales</taxon>
        <taxon>Aeromonadaceae</taxon>
        <taxon>Aeromonas</taxon>
    </lineage>
</organism>
<dbReference type="Proteomes" id="UP001168107">
    <property type="component" value="Unassembled WGS sequence"/>
</dbReference>